<dbReference type="InterPro" id="IPR041232">
    <property type="entry name" value="NPL"/>
</dbReference>
<dbReference type="OrthoDB" id="1902587at2759"/>
<dbReference type="Gene3D" id="3.10.50.40">
    <property type="match status" value="1"/>
</dbReference>
<evidence type="ECO:0000256" key="5">
    <source>
        <dbReference type="PROSITE-ProRule" id="PRU00277"/>
    </source>
</evidence>
<comment type="catalytic activity">
    <reaction evidence="1 4 5">
        <text>[protein]-peptidylproline (omega=180) = [protein]-peptidylproline (omega=0)</text>
        <dbReference type="Rhea" id="RHEA:16237"/>
        <dbReference type="Rhea" id="RHEA-COMP:10747"/>
        <dbReference type="Rhea" id="RHEA-COMP:10748"/>
        <dbReference type="ChEBI" id="CHEBI:83833"/>
        <dbReference type="ChEBI" id="CHEBI:83834"/>
        <dbReference type="EC" id="5.2.1.8"/>
    </reaction>
</comment>
<accession>G4W8R7</accession>
<dbReference type="FunFam" id="3.10.50.40:FF:000006">
    <property type="entry name" value="Peptidyl-prolyl cis-trans isomerase"/>
    <property type="match status" value="1"/>
</dbReference>
<evidence type="ECO:0000259" key="7">
    <source>
        <dbReference type="PROSITE" id="PS50059"/>
    </source>
</evidence>
<dbReference type="EC" id="5.2.1.8" evidence="4"/>
<dbReference type="InterPro" id="IPR046357">
    <property type="entry name" value="PPIase_dom_sf"/>
</dbReference>
<dbReference type="GO" id="GO:0003755">
    <property type="term" value="F:peptidyl-prolyl cis-trans isomerase activity"/>
    <property type="evidence" value="ECO:0007669"/>
    <property type="project" value="UniProtKB-KW"/>
</dbReference>
<sequence length="418" mass="46304">MFWGLSLDPAKRYAKVVDDAFHISAAVLDTTSVTDDEIIRVMVEVEGYETLICNLSKKLGILQCPLDLQFMEGSRIAFYTLGGKGVVHLSGYVIPDLEDELDEEEEVEEEEENSDEETPALVPINKKRKQLEIKGADAKKAKVLLGVDEFVDGEEDGDDDDDDDDDDDEEEESDEEGEEEEEEDDDDDDDDDEPDEEEREMMEQMKAALSAKPNKMKNESQGDKTPKGKAETPGNKVQTPKAKGESTEQKTPKAKEKAKQGAKTPEVKKAENKTPKKEAVTMNGTPKQKKPENTPAKIETPSGSQTPKMMKIGGMKVEELKVGQGPKAKPGNMVFMYYEGRFPNGKMFDKCQVGKGFGFRLGRGEVIKGWDMAIVGMQPGGKRKIVCPPKMAYGERGAPPDIPPNSTLIFNIELKTIK</sequence>
<dbReference type="GO" id="GO:0005634">
    <property type="term" value="C:nucleus"/>
    <property type="evidence" value="ECO:0007669"/>
    <property type="project" value="UniProtKB-ARBA"/>
</dbReference>
<feature type="compositionally biased region" description="Basic and acidic residues" evidence="6">
    <location>
        <begin position="216"/>
        <end position="230"/>
    </location>
</feature>
<dbReference type="PIRSF" id="PIRSF001473">
    <property type="entry name" value="FK506-bp_FPR3"/>
    <property type="match status" value="1"/>
</dbReference>
<name>G4W8R7_PENMO</name>
<evidence type="ECO:0000256" key="1">
    <source>
        <dbReference type="ARBA" id="ARBA00000971"/>
    </source>
</evidence>
<feature type="region of interest" description="Disordered" evidence="6">
    <location>
        <begin position="100"/>
        <end position="123"/>
    </location>
</feature>
<feature type="compositionally biased region" description="Basic and acidic residues" evidence="6">
    <location>
        <begin position="242"/>
        <end position="279"/>
    </location>
</feature>
<evidence type="ECO:0000256" key="6">
    <source>
        <dbReference type="SAM" id="MobiDB-lite"/>
    </source>
</evidence>
<evidence type="ECO:0000313" key="8">
    <source>
        <dbReference type="EMBL" id="ADR31351.1"/>
    </source>
</evidence>
<feature type="compositionally biased region" description="Acidic residues" evidence="6">
    <location>
        <begin position="100"/>
        <end position="118"/>
    </location>
</feature>
<organism evidence="8">
    <name type="scientific">Penaeus monodon</name>
    <name type="common">Giant tiger prawn</name>
    <dbReference type="NCBI Taxonomy" id="6687"/>
    <lineage>
        <taxon>Eukaryota</taxon>
        <taxon>Metazoa</taxon>
        <taxon>Ecdysozoa</taxon>
        <taxon>Arthropoda</taxon>
        <taxon>Crustacea</taxon>
        <taxon>Multicrustacea</taxon>
        <taxon>Malacostraca</taxon>
        <taxon>Eumalacostraca</taxon>
        <taxon>Eucarida</taxon>
        <taxon>Decapoda</taxon>
        <taxon>Dendrobranchiata</taxon>
        <taxon>Penaeoidea</taxon>
        <taxon>Penaeidae</taxon>
        <taxon>Penaeus</taxon>
    </lineage>
</organism>
<dbReference type="PROSITE" id="PS50059">
    <property type="entry name" value="FKBP_PPIASE"/>
    <property type="match status" value="1"/>
</dbReference>
<evidence type="ECO:0000256" key="2">
    <source>
        <dbReference type="ARBA" id="ARBA00023110"/>
    </source>
</evidence>
<evidence type="ECO:0000256" key="3">
    <source>
        <dbReference type="ARBA" id="ARBA00023235"/>
    </source>
</evidence>
<dbReference type="InterPro" id="IPR023566">
    <property type="entry name" value="PPIase_Fpr3/Fpr4-like"/>
</dbReference>
<dbReference type="PANTHER" id="PTHR43811">
    <property type="entry name" value="FKBP-TYPE PEPTIDYL-PROLYL CIS-TRANS ISOMERASE FKPA"/>
    <property type="match status" value="1"/>
</dbReference>
<dbReference type="Pfam" id="PF00254">
    <property type="entry name" value="FKBP_C"/>
    <property type="match status" value="1"/>
</dbReference>
<feature type="domain" description="PPIase FKBP-type" evidence="7">
    <location>
        <begin position="331"/>
        <end position="418"/>
    </location>
</feature>
<dbReference type="InterPro" id="IPR001179">
    <property type="entry name" value="PPIase_FKBP_dom"/>
</dbReference>
<dbReference type="AlphaFoldDB" id="G4W8R7"/>
<reference evidence="8" key="1">
    <citation type="journal article" date="2011" name="PLoS ONE">
        <title>Co-Interactive DNA-Binding between a Novel, Immunophilin-Like Shrimp Protein and VP15 Nucleocapsid Protein of White Spot Syndrome Virus.</title>
        <authorList>
            <person name="Sangsuriya P."/>
            <person name="Senapin S."/>
            <person name="Huang W.P."/>
            <person name="Lo C.F."/>
            <person name="Flegel T.W."/>
        </authorList>
    </citation>
    <scope>NUCLEOTIDE SEQUENCE</scope>
</reference>
<proteinExistence type="evidence at transcript level"/>
<dbReference type="PANTHER" id="PTHR43811:SF19">
    <property type="entry name" value="39 KDA FK506-BINDING NUCLEAR PROTEIN"/>
    <property type="match status" value="1"/>
</dbReference>
<keyword evidence="3 4" id="KW-0413">Isomerase</keyword>
<feature type="region of interest" description="Disordered" evidence="6">
    <location>
        <begin position="148"/>
        <end position="309"/>
    </location>
</feature>
<protein>
    <recommendedName>
        <fullName evidence="4">FK506-binding protein</fullName>
        <ecNumber evidence="4">5.2.1.8</ecNumber>
    </recommendedName>
</protein>
<keyword evidence="2 4" id="KW-0697">Rotamase</keyword>
<evidence type="ECO:0000256" key="4">
    <source>
        <dbReference type="PIRNR" id="PIRNR001473"/>
    </source>
</evidence>
<dbReference type="Pfam" id="PF17800">
    <property type="entry name" value="NPL"/>
    <property type="match status" value="1"/>
</dbReference>
<dbReference type="SUPFAM" id="SSF54534">
    <property type="entry name" value="FKBP-like"/>
    <property type="match status" value="1"/>
</dbReference>
<dbReference type="EMBL" id="HQ191477">
    <property type="protein sequence ID" value="ADR31351.1"/>
    <property type="molecule type" value="mRNA"/>
</dbReference>
<comment type="similarity">
    <text evidence="4">Belongs to the FKBP-type PPIase family.</text>
</comment>
<feature type="compositionally biased region" description="Acidic residues" evidence="6">
    <location>
        <begin position="149"/>
        <end position="200"/>
    </location>
</feature>
<dbReference type="Gene3D" id="2.60.120.340">
    <property type="entry name" value="Nucleoplasmin core domain"/>
    <property type="match status" value="1"/>
</dbReference>